<dbReference type="PROSITE" id="PS50005">
    <property type="entry name" value="TPR"/>
    <property type="match status" value="1"/>
</dbReference>
<dbReference type="Gene3D" id="1.25.40.10">
    <property type="entry name" value="Tetratricopeptide repeat domain"/>
    <property type="match status" value="1"/>
</dbReference>
<evidence type="ECO:0000256" key="6">
    <source>
        <dbReference type="PROSITE-ProRule" id="PRU00169"/>
    </source>
</evidence>
<dbReference type="Pfam" id="PF05157">
    <property type="entry name" value="MshEN"/>
    <property type="match status" value="1"/>
</dbReference>
<dbReference type="PANTHER" id="PTHR44591">
    <property type="entry name" value="STRESS RESPONSE REGULATOR PROTEIN 1"/>
    <property type="match status" value="1"/>
</dbReference>
<keyword evidence="2" id="KW-0902">Two-component regulatory system</keyword>
<dbReference type="SUPFAM" id="SSF52172">
    <property type="entry name" value="CheY-like"/>
    <property type="match status" value="1"/>
</dbReference>
<dbReference type="SMART" id="SM00028">
    <property type="entry name" value="TPR"/>
    <property type="match status" value="3"/>
</dbReference>
<dbReference type="InterPro" id="IPR019734">
    <property type="entry name" value="TPR_rpt"/>
</dbReference>
<feature type="region of interest" description="Disordered" evidence="8">
    <location>
        <begin position="190"/>
        <end position="235"/>
    </location>
</feature>
<evidence type="ECO:0000256" key="2">
    <source>
        <dbReference type="ARBA" id="ARBA00023012"/>
    </source>
</evidence>
<feature type="compositionally biased region" description="Low complexity" evidence="8">
    <location>
        <begin position="211"/>
        <end position="221"/>
    </location>
</feature>
<dbReference type="InterPro" id="IPR011006">
    <property type="entry name" value="CheY-like_superfamily"/>
</dbReference>
<keyword evidence="1 6" id="KW-0597">Phosphoprotein</keyword>
<dbReference type="PROSITE" id="PS50110">
    <property type="entry name" value="RESPONSE_REGULATORY"/>
    <property type="match status" value="1"/>
</dbReference>
<evidence type="ECO:0000313" key="10">
    <source>
        <dbReference type="EMBL" id="AKF08279.1"/>
    </source>
</evidence>
<name>A0A0F6SG90_9BACT</name>
<reference evidence="10 11" key="1">
    <citation type="submission" date="2015-03" db="EMBL/GenBank/DDBJ databases">
        <title>Genome assembly of Sandaracinus amylolyticus DSM 53668.</title>
        <authorList>
            <person name="Sharma G."/>
            <person name="Subramanian S."/>
        </authorList>
    </citation>
    <scope>NUCLEOTIDE SEQUENCE [LARGE SCALE GENOMIC DNA]</scope>
    <source>
        <strain evidence="10 11">DSM 53668</strain>
    </source>
</reference>
<keyword evidence="3" id="KW-0805">Transcription regulation</keyword>
<dbReference type="SMART" id="SM00448">
    <property type="entry name" value="REC"/>
    <property type="match status" value="1"/>
</dbReference>
<feature type="domain" description="Response regulatory" evidence="9">
    <location>
        <begin position="258"/>
        <end position="376"/>
    </location>
</feature>
<dbReference type="STRING" id="927083.DB32_005428"/>
<accession>A0A0F6SG90</accession>
<dbReference type="FunFam" id="3.40.50.2300:FF:000001">
    <property type="entry name" value="DNA-binding response regulator PhoB"/>
    <property type="match status" value="1"/>
</dbReference>
<dbReference type="EMBL" id="CP011125">
    <property type="protein sequence ID" value="AKF08279.1"/>
    <property type="molecule type" value="Genomic_DNA"/>
</dbReference>
<dbReference type="InterPro" id="IPR050595">
    <property type="entry name" value="Bact_response_regulator"/>
</dbReference>
<dbReference type="InterPro" id="IPR011990">
    <property type="entry name" value="TPR-like_helical_dom_sf"/>
</dbReference>
<dbReference type="InterPro" id="IPR037257">
    <property type="entry name" value="T2SS_E_N_sf"/>
</dbReference>
<dbReference type="OrthoDB" id="5288001at2"/>
<evidence type="ECO:0000256" key="5">
    <source>
        <dbReference type="ARBA" id="ARBA00023163"/>
    </source>
</evidence>
<dbReference type="InterPro" id="IPR001789">
    <property type="entry name" value="Sig_transdc_resp-reg_receiver"/>
</dbReference>
<evidence type="ECO:0000256" key="3">
    <source>
        <dbReference type="ARBA" id="ARBA00023015"/>
    </source>
</evidence>
<protein>
    <submittedName>
        <fullName evidence="10">Phosphate regulon transcriptional regulatory protein PhoB</fullName>
    </submittedName>
</protein>
<sequence>MAGPGDKKQLGKILLKQKLVTPGELDDLLDQQRRSPGTRLASAAMRSGKLEEVDLLRALSEQHGVPGIDLSQVVVPTQNLRLVPIDVARQSLILPFSVKDEEIFLAMADPDDRRVIDEIEFVTGRTVHPYVALHDHLAEVIDAAYQQLDRGEPHYVGPNAPADYLESLGIRSAAPPPLPRARTRAVIGSDDLDAQATPPGVPPPRRITNAGTRPGTQPGTRPTERRLPTLDPVFDSRVGPLPKEEIASALRAPDRVKRVLVVDDEDDIRRMLRRVLQERGYQVLEAAKGGDALQMVREHVPDLILLDAMLPEIHGFDICRRIKGSQKYGHIPIIMLSAIYRGWRFAEDLRESYGVQVFLEKPFKISDVTQAIERALEGTTNERDEDEELSSQASDALTSGIEAYKAGNIDDAIAHLRRGVGIDPLSFRLHYHLGLLYGRRDNLFEAIHEMETAVDLAPRNFAALKNLAVLYQRAGFKHRAIEIWERAIGSAPDEETKRGIKEHLMSLL</sequence>
<evidence type="ECO:0000256" key="1">
    <source>
        <dbReference type="ARBA" id="ARBA00022553"/>
    </source>
</evidence>
<dbReference type="SUPFAM" id="SSF48452">
    <property type="entry name" value="TPR-like"/>
    <property type="match status" value="1"/>
</dbReference>
<dbReference type="KEGG" id="samy:DB32_005428"/>
<dbReference type="SUPFAM" id="SSF160246">
    <property type="entry name" value="EspE N-terminal domain-like"/>
    <property type="match status" value="1"/>
</dbReference>
<organism evidence="10 11">
    <name type="scientific">Sandaracinus amylolyticus</name>
    <dbReference type="NCBI Taxonomy" id="927083"/>
    <lineage>
        <taxon>Bacteria</taxon>
        <taxon>Pseudomonadati</taxon>
        <taxon>Myxococcota</taxon>
        <taxon>Polyangia</taxon>
        <taxon>Polyangiales</taxon>
        <taxon>Sandaracinaceae</taxon>
        <taxon>Sandaracinus</taxon>
    </lineage>
</organism>
<evidence type="ECO:0000259" key="9">
    <source>
        <dbReference type="PROSITE" id="PS50110"/>
    </source>
</evidence>
<keyword evidence="11" id="KW-1185">Reference proteome</keyword>
<proteinExistence type="predicted"/>
<evidence type="ECO:0000256" key="4">
    <source>
        <dbReference type="ARBA" id="ARBA00023125"/>
    </source>
</evidence>
<dbReference type="AlphaFoldDB" id="A0A0F6SG90"/>
<dbReference type="GO" id="GO:0000160">
    <property type="term" value="P:phosphorelay signal transduction system"/>
    <property type="evidence" value="ECO:0007669"/>
    <property type="project" value="UniProtKB-KW"/>
</dbReference>
<dbReference type="InterPro" id="IPR007831">
    <property type="entry name" value="T2SS_GspE_N"/>
</dbReference>
<dbReference type="Gene3D" id="3.40.50.2300">
    <property type="match status" value="1"/>
</dbReference>
<keyword evidence="7" id="KW-0802">TPR repeat</keyword>
<evidence type="ECO:0000313" key="11">
    <source>
        <dbReference type="Proteomes" id="UP000034883"/>
    </source>
</evidence>
<feature type="repeat" description="TPR" evidence="7">
    <location>
        <begin position="427"/>
        <end position="460"/>
    </location>
</feature>
<dbReference type="Proteomes" id="UP000034883">
    <property type="component" value="Chromosome"/>
</dbReference>
<dbReference type="RefSeq" id="WP_053235440.1">
    <property type="nucleotide sequence ID" value="NZ_CP011125.1"/>
</dbReference>
<dbReference type="Pfam" id="PF00072">
    <property type="entry name" value="Response_reg"/>
    <property type="match status" value="1"/>
</dbReference>
<keyword evidence="4" id="KW-0238">DNA-binding</keyword>
<evidence type="ECO:0000256" key="7">
    <source>
        <dbReference type="PROSITE-ProRule" id="PRU00339"/>
    </source>
</evidence>
<dbReference type="PANTHER" id="PTHR44591:SF18">
    <property type="entry name" value="REGULATORY PROTEIN"/>
    <property type="match status" value="1"/>
</dbReference>
<feature type="modified residue" description="4-aspartylphosphate" evidence="6">
    <location>
        <position position="307"/>
    </location>
</feature>
<evidence type="ECO:0000256" key="8">
    <source>
        <dbReference type="SAM" id="MobiDB-lite"/>
    </source>
</evidence>
<dbReference type="Gene3D" id="3.30.300.160">
    <property type="entry name" value="Type II secretion system, protein E, N-terminal domain"/>
    <property type="match status" value="1"/>
</dbReference>
<dbReference type="GO" id="GO:0003677">
    <property type="term" value="F:DNA binding"/>
    <property type="evidence" value="ECO:0007669"/>
    <property type="project" value="UniProtKB-KW"/>
</dbReference>
<keyword evidence="5" id="KW-0804">Transcription</keyword>
<gene>
    <name evidence="10" type="ORF">DB32_005428</name>
</gene>